<evidence type="ECO:0000256" key="1">
    <source>
        <dbReference type="SAM" id="Phobius"/>
    </source>
</evidence>
<keyword evidence="1" id="KW-1133">Transmembrane helix</keyword>
<sequence length="102" mass="11456">MLREGPRPVNNRVIRDHILFAVNVCPIVTQLFLVLIAVLLAADTLGQYKDLSRLLKVNDTTVAAGSGDYADFQYIARLFESLKYCLKTSLEALEGRENLFII</sequence>
<proteinExistence type="predicted"/>
<name>A0A1X7VEZ7_AMPQE</name>
<dbReference type="SUPFAM" id="SSF56235">
    <property type="entry name" value="N-terminal nucleophile aminohydrolases (Ntn hydrolases)"/>
    <property type="match status" value="1"/>
</dbReference>
<feature type="transmembrane region" description="Helical" evidence="1">
    <location>
        <begin position="20"/>
        <end position="42"/>
    </location>
</feature>
<organism evidence="2">
    <name type="scientific">Amphimedon queenslandica</name>
    <name type="common">Sponge</name>
    <dbReference type="NCBI Taxonomy" id="400682"/>
    <lineage>
        <taxon>Eukaryota</taxon>
        <taxon>Metazoa</taxon>
        <taxon>Porifera</taxon>
        <taxon>Demospongiae</taxon>
        <taxon>Heteroscleromorpha</taxon>
        <taxon>Haplosclerida</taxon>
        <taxon>Niphatidae</taxon>
        <taxon>Amphimedon</taxon>
    </lineage>
</organism>
<keyword evidence="1" id="KW-0472">Membrane</keyword>
<keyword evidence="1" id="KW-0812">Transmembrane</keyword>
<accession>A0A1X7VEZ7</accession>
<dbReference type="InterPro" id="IPR029055">
    <property type="entry name" value="Ntn_hydrolases_N"/>
</dbReference>
<dbReference type="InParanoid" id="A0A1X7VEZ7"/>
<dbReference type="Gene3D" id="3.60.20.10">
    <property type="entry name" value="Glutamine Phosphoribosylpyrophosphate, subunit 1, domain 1"/>
    <property type="match status" value="1"/>
</dbReference>
<dbReference type="AlphaFoldDB" id="A0A1X7VEZ7"/>
<reference evidence="2" key="1">
    <citation type="submission" date="2017-05" db="UniProtKB">
        <authorList>
            <consortium name="EnsemblMetazoa"/>
        </authorList>
    </citation>
    <scope>IDENTIFICATION</scope>
</reference>
<evidence type="ECO:0000313" key="2">
    <source>
        <dbReference type="EnsemblMetazoa" id="Aqu2.1.38601_001"/>
    </source>
</evidence>
<protein>
    <submittedName>
        <fullName evidence="2">Uncharacterized protein</fullName>
    </submittedName>
</protein>
<dbReference type="EnsemblMetazoa" id="Aqu2.1.38601_001">
    <property type="protein sequence ID" value="Aqu2.1.38601_001"/>
    <property type="gene ID" value="Aqu2.1.38601"/>
</dbReference>